<evidence type="ECO:0000313" key="1">
    <source>
        <dbReference type="EMBL" id="CAG8725416.1"/>
    </source>
</evidence>
<proteinExistence type="predicted"/>
<reference evidence="1" key="1">
    <citation type="submission" date="2021-06" db="EMBL/GenBank/DDBJ databases">
        <authorList>
            <person name="Kallberg Y."/>
            <person name="Tangrot J."/>
            <person name="Rosling A."/>
        </authorList>
    </citation>
    <scope>NUCLEOTIDE SEQUENCE</scope>
    <source>
        <strain evidence="1">MA461A</strain>
    </source>
</reference>
<dbReference type="Proteomes" id="UP000789920">
    <property type="component" value="Unassembled WGS sequence"/>
</dbReference>
<sequence>MFRAYNHHQHLRLNPNDIWLTIDQGVSHHINYSAEKFHKKFVQHEEKEDVKINAGDILDLILLKNTIEVIVILGCGVPKVTLEVTLEDWIKLQKNDIKKLKFRIRLLAGSS</sequence>
<keyword evidence="2" id="KW-1185">Reference proteome</keyword>
<accession>A0ACA9PWP3</accession>
<comment type="caution">
    <text evidence="1">The sequence shown here is derived from an EMBL/GenBank/DDBJ whole genome shotgun (WGS) entry which is preliminary data.</text>
</comment>
<evidence type="ECO:0000313" key="2">
    <source>
        <dbReference type="Proteomes" id="UP000789920"/>
    </source>
</evidence>
<name>A0ACA9PWP3_9GLOM</name>
<organism evidence="1 2">
    <name type="scientific">Racocetra persica</name>
    <dbReference type="NCBI Taxonomy" id="160502"/>
    <lineage>
        <taxon>Eukaryota</taxon>
        <taxon>Fungi</taxon>
        <taxon>Fungi incertae sedis</taxon>
        <taxon>Mucoromycota</taxon>
        <taxon>Glomeromycotina</taxon>
        <taxon>Glomeromycetes</taxon>
        <taxon>Diversisporales</taxon>
        <taxon>Gigasporaceae</taxon>
        <taxon>Racocetra</taxon>
    </lineage>
</organism>
<gene>
    <name evidence="1" type="ORF">RPERSI_LOCUS11654</name>
</gene>
<dbReference type="EMBL" id="CAJVQC010024154">
    <property type="protein sequence ID" value="CAG8725416.1"/>
    <property type="molecule type" value="Genomic_DNA"/>
</dbReference>
<protein>
    <submittedName>
        <fullName evidence="1">35444_t:CDS:1</fullName>
    </submittedName>
</protein>